<proteinExistence type="predicted"/>
<name>A0A5D3WLL5_9BACT</name>
<dbReference type="PANTHER" id="PTHR46018">
    <property type="entry name" value="ZINC PHOSPHODIESTERASE ELAC PROTEIN 1"/>
    <property type="match status" value="1"/>
</dbReference>
<evidence type="ECO:0000313" key="2">
    <source>
        <dbReference type="EMBL" id="TYO99327.1"/>
    </source>
</evidence>
<dbReference type="SUPFAM" id="SSF56281">
    <property type="entry name" value="Metallo-hydrolase/oxidoreductase"/>
    <property type="match status" value="1"/>
</dbReference>
<evidence type="ECO:0000313" key="3">
    <source>
        <dbReference type="Proteomes" id="UP000324159"/>
    </source>
</evidence>
<dbReference type="PANTHER" id="PTHR46018:SF7">
    <property type="entry name" value="RIBONUCLEASE Z"/>
    <property type="match status" value="1"/>
</dbReference>
<dbReference type="Proteomes" id="UP000324159">
    <property type="component" value="Unassembled WGS sequence"/>
</dbReference>
<dbReference type="RefSeq" id="WP_148895248.1">
    <property type="nucleotide sequence ID" value="NZ_VNIB01000003.1"/>
</dbReference>
<evidence type="ECO:0000259" key="1">
    <source>
        <dbReference type="Pfam" id="PF12706"/>
    </source>
</evidence>
<dbReference type="EMBL" id="VNIB01000003">
    <property type="protein sequence ID" value="TYO99327.1"/>
    <property type="molecule type" value="Genomic_DNA"/>
</dbReference>
<dbReference type="InterPro" id="IPR036866">
    <property type="entry name" value="RibonucZ/Hydroxyglut_hydro"/>
</dbReference>
<dbReference type="Gene3D" id="3.60.15.10">
    <property type="entry name" value="Ribonuclease Z/Hydroxyacylglutathione hydrolase-like"/>
    <property type="match status" value="1"/>
</dbReference>
<organism evidence="2 3">
    <name type="scientific">Geothermobacter ehrlichii</name>
    <dbReference type="NCBI Taxonomy" id="213224"/>
    <lineage>
        <taxon>Bacteria</taxon>
        <taxon>Pseudomonadati</taxon>
        <taxon>Thermodesulfobacteriota</taxon>
        <taxon>Desulfuromonadia</taxon>
        <taxon>Desulfuromonadales</taxon>
        <taxon>Geothermobacteraceae</taxon>
        <taxon>Geothermobacter</taxon>
    </lineage>
</organism>
<dbReference type="OrthoDB" id="9800940at2"/>
<accession>A0A5D3WLL5</accession>
<keyword evidence="3" id="KW-1185">Reference proteome</keyword>
<protein>
    <submittedName>
        <fullName evidence="2">Ribonuclease Z</fullName>
    </submittedName>
</protein>
<dbReference type="AlphaFoldDB" id="A0A5D3WLL5"/>
<gene>
    <name evidence="2" type="ORF">EDC39_103173</name>
</gene>
<comment type="caution">
    <text evidence="2">The sequence shown here is derived from an EMBL/GenBank/DDBJ whole genome shotgun (WGS) entry which is preliminary data.</text>
</comment>
<dbReference type="InterPro" id="IPR001279">
    <property type="entry name" value="Metallo-B-lactamas"/>
</dbReference>
<dbReference type="Pfam" id="PF12706">
    <property type="entry name" value="Lactamase_B_2"/>
    <property type="match status" value="1"/>
</dbReference>
<feature type="domain" description="Metallo-beta-lactamase" evidence="1">
    <location>
        <begin position="46"/>
        <end position="104"/>
    </location>
</feature>
<dbReference type="GO" id="GO:0042781">
    <property type="term" value="F:3'-tRNA processing endoribonuclease activity"/>
    <property type="evidence" value="ECO:0007669"/>
    <property type="project" value="TreeGrafter"/>
</dbReference>
<reference evidence="2 3" key="1">
    <citation type="submission" date="2019-07" db="EMBL/GenBank/DDBJ databases">
        <title>Genomic Encyclopedia of Type Strains, Phase IV (KMG-IV): sequencing the most valuable type-strain genomes for metagenomic binning, comparative biology and taxonomic classification.</title>
        <authorList>
            <person name="Goeker M."/>
        </authorList>
    </citation>
    <scope>NUCLEOTIDE SEQUENCE [LARGE SCALE GENOMIC DNA]</scope>
    <source>
        <strain evidence="2 3">SS015</strain>
    </source>
</reference>
<sequence length="370" mass="41898">MPVRLPFRYLKPVFFGGLFDDPLLYVKIRPSGRGLLFDAGKMQHVAKRVLKSLDVVFVSHAHMDHFMGLAALTRSMHVSSRQLRLYGPPGILDRLYHLLAAFDWNLAEDWWGSWLAHAVGERAMKVCHFDGRTGFAAGPVESRMHDDGWIYRNTYLRVRALILDHKIPVLGFCLEERPGFGVDLEEIRRLGLSPGAWIDTLRLLVREGRLDQPVELPAVAATLGPAPTAGRLYRAIGVPGRPASLVYLTDFGMTEANFERLCQLPVRPTLLVCECAFLREEKEQARRSMHLCTEDLNLLLDRLRPDFVLPMHLSKAFLGRSAELYAELEPPSGTQVLRLPDYCSPRPLLADDVQWRCSRTGGGEERTWDC</sequence>
<dbReference type="NCBIfam" id="NF002558">
    <property type="entry name" value="PRK02126.1"/>
    <property type="match status" value="1"/>
</dbReference>